<proteinExistence type="predicted"/>
<dbReference type="RefSeq" id="WP_158463923.1">
    <property type="nucleotide sequence ID" value="NZ_VZAD01000076.1"/>
</dbReference>
<gene>
    <name evidence="3" type="ORF">F7D20_10060</name>
</gene>
<evidence type="ECO:0000313" key="4">
    <source>
        <dbReference type="Proteomes" id="UP000384372"/>
    </source>
</evidence>
<protein>
    <recommendedName>
        <fullName evidence="2">DUF5689 domain-containing protein</fullName>
    </recommendedName>
</protein>
<dbReference type="EMBL" id="VZAD01000076">
    <property type="protein sequence ID" value="MQP12290.1"/>
    <property type="molecule type" value="Genomic_DNA"/>
</dbReference>
<dbReference type="AlphaFoldDB" id="A0A6A7WCU6"/>
<feature type="chain" id="PRO_5025409666" description="DUF5689 domain-containing protein" evidence="1">
    <location>
        <begin position="26"/>
        <end position="413"/>
    </location>
</feature>
<evidence type="ECO:0000313" key="3">
    <source>
        <dbReference type="EMBL" id="MQP12290.1"/>
    </source>
</evidence>
<sequence>MKKLKYIAMAFAALLLASCMGDGYADSVGEKDYTGPAIGNNKLEATNVITISELKEKYATQIERGLYKQVDEDIKILGIVTGNDLGGNLYNQICLQDKTGGILVCIGKSGLYGELPVGQQVLIDCKGLYIGGYGKQAELGGVYTNTNKGSQSIGKVDRYVWEKHYKIIGEADEAKAEAMVEVFDQTKIKDADYLKSCSGKLMRIEGVTFADAGKKVFAATADKDNANCVNRGFSGISTNNLVIRTSAYAKFANALLPEGIQSVTGIFTRYAGSKNDTWQILIRTIDDVQLLKGTEQCPYTVEEALKLINDGKTTDAMVYTEGVICSEPKVNLQYGNAEFYISVDGKGMNADGTGDPAKTIKVFRNYYLNNEKYTEANKDLIKKGQKVVICGKLILYLGVTPEIDSGNYIVSIK</sequence>
<accession>A0A6A7WCU6</accession>
<reference evidence="3 4" key="1">
    <citation type="submission" date="2019-09" db="EMBL/GenBank/DDBJ databases">
        <title>Distinct polysaccharide growth profiles of human intestinal Prevotella copri isolates.</title>
        <authorList>
            <person name="Fehlner-Peach H."/>
            <person name="Magnabosco C."/>
            <person name="Raghavan V."/>
            <person name="Scher J.U."/>
            <person name="Tett A."/>
            <person name="Cox L.M."/>
            <person name="Gottsegen C."/>
            <person name="Watters A."/>
            <person name="Wiltshire- Gordon J.D."/>
            <person name="Segata N."/>
            <person name="Bonneau R."/>
            <person name="Littman D.R."/>
        </authorList>
    </citation>
    <scope>NUCLEOTIDE SEQUENCE [LARGE SCALE GENOMIC DNA]</scope>
    <source>
        <strain evidence="4">iAQ1173</strain>
    </source>
</reference>
<dbReference type="Proteomes" id="UP000384372">
    <property type="component" value="Unassembled WGS sequence"/>
</dbReference>
<evidence type="ECO:0000259" key="2">
    <source>
        <dbReference type="Pfam" id="PF18942"/>
    </source>
</evidence>
<name>A0A6A7WCU6_9BACT</name>
<keyword evidence="1" id="KW-0732">Signal</keyword>
<dbReference type="PROSITE" id="PS51257">
    <property type="entry name" value="PROKAR_LIPOPROTEIN"/>
    <property type="match status" value="1"/>
</dbReference>
<organism evidence="3 4">
    <name type="scientific">Segatella copri</name>
    <dbReference type="NCBI Taxonomy" id="165179"/>
    <lineage>
        <taxon>Bacteria</taxon>
        <taxon>Pseudomonadati</taxon>
        <taxon>Bacteroidota</taxon>
        <taxon>Bacteroidia</taxon>
        <taxon>Bacteroidales</taxon>
        <taxon>Prevotellaceae</taxon>
        <taxon>Segatella</taxon>
    </lineage>
</organism>
<comment type="caution">
    <text evidence="3">The sequence shown here is derived from an EMBL/GenBank/DDBJ whole genome shotgun (WGS) entry which is preliminary data.</text>
</comment>
<keyword evidence="4" id="KW-1185">Reference proteome</keyword>
<dbReference type="Pfam" id="PF18942">
    <property type="entry name" value="DUF5689"/>
    <property type="match status" value="1"/>
</dbReference>
<evidence type="ECO:0000256" key="1">
    <source>
        <dbReference type="SAM" id="SignalP"/>
    </source>
</evidence>
<dbReference type="InterPro" id="IPR043744">
    <property type="entry name" value="DUF5689"/>
</dbReference>
<feature type="domain" description="DUF5689" evidence="2">
    <location>
        <begin position="46"/>
        <end position="288"/>
    </location>
</feature>
<dbReference type="OrthoDB" id="1492759at2"/>
<feature type="signal peptide" evidence="1">
    <location>
        <begin position="1"/>
        <end position="25"/>
    </location>
</feature>